<evidence type="ECO:0000313" key="2">
    <source>
        <dbReference type="Proteomes" id="UP000260025"/>
    </source>
</evidence>
<accession>A0A3E2VST8</accession>
<dbReference type="RefSeq" id="WP_117443983.1">
    <property type="nucleotide sequence ID" value="NZ_JAJFEN010000006.1"/>
</dbReference>
<organism evidence="1 2">
    <name type="scientific">Clostridium innocuum</name>
    <dbReference type="NCBI Taxonomy" id="1522"/>
    <lineage>
        <taxon>Bacteria</taxon>
        <taxon>Bacillati</taxon>
        <taxon>Bacillota</taxon>
        <taxon>Clostridia</taxon>
        <taxon>Eubacteriales</taxon>
        <taxon>Clostridiaceae</taxon>
        <taxon>Clostridium</taxon>
    </lineage>
</organism>
<name>A0A3E2VST8_CLOIN</name>
<gene>
    <name evidence="1" type="ORF">DXA38_15650</name>
</gene>
<dbReference type="SUPFAM" id="SSF53067">
    <property type="entry name" value="Actin-like ATPase domain"/>
    <property type="match status" value="1"/>
</dbReference>
<dbReference type="OrthoDB" id="1649455at2"/>
<dbReference type="Gene3D" id="3.30.420.380">
    <property type="match status" value="1"/>
</dbReference>
<comment type="caution">
    <text evidence="1">The sequence shown here is derived from an EMBL/GenBank/DDBJ whole genome shotgun (WGS) entry which is preliminary data.</text>
</comment>
<dbReference type="InterPro" id="IPR043129">
    <property type="entry name" value="ATPase_NBD"/>
</dbReference>
<evidence type="ECO:0008006" key="3">
    <source>
        <dbReference type="Google" id="ProtNLM"/>
    </source>
</evidence>
<dbReference type="Proteomes" id="UP000260025">
    <property type="component" value="Unassembled WGS sequence"/>
</dbReference>
<sequence length="302" mass="33858">MGTEHVVYISSHAIQQIKGSCEQDDVIKVQSCKEVALDDNAIINGVITDEQQVTKGLQTLAASGVRACRLVIDSGQILMKNIEIPMMKKREIKDVVKHALSDIDSSYEDLLYDYSVLSTRLENKRNKAEILCCGMERKLLASYVEVFEHAGIRLLSVDVSVNALLKLTQELNDFINKTYIVSVVDANNVSSYLFIDNHYVFSKRARLFSERGSHAFITEMISTVSQLMQFGKSNYSHAVAYAYFCGLNEQENAVVNESVQSNLHIASEVFPNAGLISIADKEERKKFQLHSYVYAVGALIRK</sequence>
<protein>
    <recommendedName>
        <fullName evidence="3">Pilus assembly protein PilM</fullName>
    </recommendedName>
</protein>
<dbReference type="EMBL" id="QVEV01000026">
    <property type="protein sequence ID" value="RGC13926.1"/>
    <property type="molecule type" value="Genomic_DNA"/>
</dbReference>
<dbReference type="AlphaFoldDB" id="A0A3E2VST8"/>
<proteinExistence type="predicted"/>
<evidence type="ECO:0000313" key="1">
    <source>
        <dbReference type="EMBL" id="RGC13926.1"/>
    </source>
</evidence>
<reference evidence="1 2" key="1">
    <citation type="submission" date="2018-08" db="EMBL/GenBank/DDBJ databases">
        <title>A genome reference for cultivated species of the human gut microbiota.</title>
        <authorList>
            <person name="Zou Y."/>
            <person name="Xue W."/>
            <person name="Luo G."/>
        </authorList>
    </citation>
    <scope>NUCLEOTIDE SEQUENCE [LARGE SCALE GENOMIC DNA]</scope>
    <source>
        <strain evidence="1 2">OF01-2LB</strain>
    </source>
</reference>